<dbReference type="EMBL" id="UOEX01000249">
    <property type="protein sequence ID" value="VAW38435.1"/>
    <property type="molecule type" value="Genomic_DNA"/>
</dbReference>
<proteinExistence type="predicted"/>
<feature type="non-terminal residue" evidence="1">
    <location>
        <position position="629"/>
    </location>
</feature>
<dbReference type="InterPro" id="IPR051454">
    <property type="entry name" value="RNA/ubiquinone_mod_enzymes"/>
</dbReference>
<dbReference type="PANTHER" id="PTHR30217:SF10">
    <property type="entry name" value="23S RRNA 5-HYDROXYCYTIDINE C2501 SYNTHASE"/>
    <property type="match status" value="1"/>
</dbReference>
<sequence>MELLAPAGTLEVFETAVRSGADAVYVGAPAANARALARNFTLAECAAMTDFAHENGVKIYFAMNSLLKDGDLAPALKLLAFFQKIGIDALIIQDLGLFYAARRYFPDLALHASTLMGAHNSLGVRQLAEMGFERVVVAREMRLAEIAAAARSTPVELEAFVHGAMCFSYSGLCMFSSFAGGRSGLRGRCVQPCRRRYSWRNDGRKKSGGYLFSMNDLCGLPLVDDLRRAGVRSLKIEGRMRNRQYVEQVVGAYRLILDHPAEPDAMAEAEIMLASAMGRKSSPGYFEIQAQGDDELISPQHSGNIGLFVGTVAGGLRAGMGEIKLKAPLASGDRLRVHQEKSGERLSWTLENMRAAGREISRGEGGARVSMPLPSGTRPGDCVYKVDTRDSRTKARRGSIRSAQFQNKVRKIQADPAVDNLCRSLGLTGKAMKIPRLEVKEKVRGKKRQGGRLAGKTHYQPLPWWLKVDDLMILRKITDLAPDRLVVVLSPVSLRQFKRQGLSGPLRRGMVWALPPVIVEEDLPFFTQAVLFLARHDFMDWQIGHISQKLIFQEAAVKLAAQGRPARGKRRRPPSMKSRSFRLYGHYSLNIMNTFALREAAALGIRQPQISLESDMEMCARLGHLAREV</sequence>
<organism evidence="1">
    <name type="scientific">hydrothermal vent metagenome</name>
    <dbReference type="NCBI Taxonomy" id="652676"/>
    <lineage>
        <taxon>unclassified sequences</taxon>
        <taxon>metagenomes</taxon>
        <taxon>ecological metagenomes</taxon>
    </lineage>
</organism>
<dbReference type="GO" id="GO:0006508">
    <property type="term" value="P:proteolysis"/>
    <property type="evidence" value="ECO:0007669"/>
    <property type="project" value="UniProtKB-KW"/>
</dbReference>
<dbReference type="PANTHER" id="PTHR30217">
    <property type="entry name" value="PEPTIDASE U32 FAMILY"/>
    <property type="match status" value="1"/>
</dbReference>
<gene>
    <name evidence="1" type="ORF">MNBD_DELTA03-1440</name>
</gene>
<dbReference type="Pfam" id="PF01136">
    <property type="entry name" value="Peptidase_U32"/>
    <property type="match status" value="1"/>
</dbReference>
<keyword evidence="1" id="KW-0378">Hydrolase</keyword>
<accession>A0A3B0V4F0</accession>
<dbReference type="InterPro" id="IPR001539">
    <property type="entry name" value="Peptidase_U32"/>
</dbReference>
<dbReference type="GO" id="GO:0008233">
    <property type="term" value="F:peptidase activity"/>
    <property type="evidence" value="ECO:0007669"/>
    <property type="project" value="UniProtKB-KW"/>
</dbReference>
<dbReference type="AlphaFoldDB" id="A0A3B0V4F0"/>
<evidence type="ECO:0000313" key="1">
    <source>
        <dbReference type="EMBL" id="VAW38435.1"/>
    </source>
</evidence>
<keyword evidence="1" id="KW-0645">Protease</keyword>
<name>A0A3B0V4F0_9ZZZZ</name>
<dbReference type="EC" id="3.4.-.-" evidence="1"/>
<reference evidence="1" key="1">
    <citation type="submission" date="2018-06" db="EMBL/GenBank/DDBJ databases">
        <authorList>
            <person name="Zhirakovskaya E."/>
        </authorList>
    </citation>
    <scope>NUCLEOTIDE SEQUENCE</scope>
</reference>
<protein>
    <submittedName>
        <fullName evidence="1">Protease</fullName>
        <ecNumber evidence="1">3.4.-.-</ecNumber>
    </submittedName>
</protein>